<dbReference type="GO" id="GO:0005507">
    <property type="term" value="F:copper ion binding"/>
    <property type="evidence" value="ECO:0007669"/>
    <property type="project" value="InterPro"/>
</dbReference>
<dbReference type="GO" id="GO:0016491">
    <property type="term" value="F:oxidoreductase activity"/>
    <property type="evidence" value="ECO:0007669"/>
    <property type="project" value="TreeGrafter"/>
</dbReference>
<name>A0A4U3LWG8_9ACTN</name>
<sequence>MTESIESQRRPVMRTSVHRGTRVLLVLALAVFGLTCVVSSATAATVSIELCAVPGTAPLPGGGLVPIWGFGKPTTPGDCATASAGLPGPQLEAVQGDLVTITVRNALPAGHVVSFEIPGVAFDPGPTDAAPGAAVSRSFTAQAGTYLYQSGGDAGRQEAMGLSGALLVRSLPPNQAYASATTAYDIESVLVLTAVDPAFNAAPETYDVHSYKATYWLINGKSYPDVPAITTAAGQRVLLRYLNAGYDNTSLTLLGTHQQVVARDARLLTNPFSASTETIPAGGTEDTIVVVPAGAPPSTHGFPLFNRQLHLTSGPQTGTSPIGNGMLVFIQP</sequence>
<dbReference type="InterPro" id="IPR011707">
    <property type="entry name" value="Cu-oxidase-like_N"/>
</dbReference>
<protein>
    <recommendedName>
        <fullName evidence="1">Plastocyanin-like domain-containing protein</fullName>
    </recommendedName>
</protein>
<evidence type="ECO:0000313" key="3">
    <source>
        <dbReference type="Proteomes" id="UP000305836"/>
    </source>
</evidence>
<dbReference type="Pfam" id="PF07732">
    <property type="entry name" value="Cu-oxidase_3"/>
    <property type="match status" value="1"/>
</dbReference>
<dbReference type="Proteomes" id="UP000305836">
    <property type="component" value="Unassembled WGS sequence"/>
</dbReference>
<dbReference type="PANTHER" id="PTHR11709">
    <property type="entry name" value="MULTI-COPPER OXIDASE"/>
    <property type="match status" value="1"/>
</dbReference>
<dbReference type="OrthoDB" id="345021at2"/>
<evidence type="ECO:0000313" key="2">
    <source>
        <dbReference type="EMBL" id="TKK80250.1"/>
    </source>
</evidence>
<reference evidence="2 3" key="1">
    <citation type="submission" date="2019-04" db="EMBL/GenBank/DDBJ databases">
        <title>Kribbella sp. NEAU-THZ 27 nov., a novel actinomycete isolated from soil.</title>
        <authorList>
            <person name="Duan L."/>
        </authorList>
    </citation>
    <scope>NUCLEOTIDE SEQUENCE [LARGE SCALE GENOMIC DNA]</scope>
    <source>
        <strain evidence="3">NEAU-THZ27</strain>
    </source>
</reference>
<dbReference type="Gene3D" id="2.60.40.420">
    <property type="entry name" value="Cupredoxins - blue copper proteins"/>
    <property type="match status" value="1"/>
</dbReference>
<organism evidence="2 3">
    <name type="scientific">Kribbella jiaozuonensis</name>
    <dbReference type="NCBI Taxonomy" id="2575441"/>
    <lineage>
        <taxon>Bacteria</taxon>
        <taxon>Bacillati</taxon>
        <taxon>Actinomycetota</taxon>
        <taxon>Actinomycetes</taxon>
        <taxon>Propionibacteriales</taxon>
        <taxon>Kribbellaceae</taxon>
        <taxon>Kribbella</taxon>
    </lineage>
</organism>
<dbReference type="InterPro" id="IPR045087">
    <property type="entry name" value="Cu-oxidase_fam"/>
</dbReference>
<dbReference type="InterPro" id="IPR008972">
    <property type="entry name" value="Cupredoxin"/>
</dbReference>
<comment type="caution">
    <text evidence="2">The sequence shown here is derived from an EMBL/GenBank/DDBJ whole genome shotgun (WGS) entry which is preliminary data.</text>
</comment>
<proteinExistence type="predicted"/>
<feature type="domain" description="Plastocyanin-like" evidence="1">
    <location>
        <begin position="82"/>
        <end position="170"/>
    </location>
</feature>
<dbReference type="AlphaFoldDB" id="A0A4U3LWG8"/>
<dbReference type="EMBL" id="SZPZ01000002">
    <property type="protein sequence ID" value="TKK80250.1"/>
    <property type="molecule type" value="Genomic_DNA"/>
</dbReference>
<gene>
    <name evidence="2" type="ORF">FDA38_18160</name>
</gene>
<keyword evidence="3" id="KW-1185">Reference proteome</keyword>
<dbReference type="SUPFAM" id="SSF49503">
    <property type="entry name" value="Cupredoxins"/>
    <property type="match status" value="2"/>
</dbReference>
<evidence type="ECO:0000259" key="1">
    <source>
        <dbReference type="Pfam" id="PF07732"/>
    </source>
</evidence>
<accession>A0A4U3LWG8</accession>